<reference evidence="1 2" key="1">
    <citation type="submission" date="2016-11" db="EMBL/GenBank/DDBJ databases">
        <title>The macronuclear genome of Stentor coeruleus: a giant cell with tiny introns.</title>
        <authorList>
            <person name="Slabodnick M."/>
            <person name="Ruby J.G."/>
            <person name="Reiff S.B."/>
            <person name="Swart E.C."/>
            <person name="Gosai S."/>
            <person name="Prabakaran S."/>
            <person name="Witkowska E."/>
            <person name="Larue G.E."/>
            <person name="Fisher S."/>
            <person name="Freeman R.M."/>
            <person name="Gunawardena J."/>
            <person name="Chu W."/>
            <person name="Stover N.A."/>
            <person name="Gregory B.D."/>
            <person name="Nowacki M."/>
            <person name="Derisi J."/>
            <person name="Roy S.W."/>
            <person name="Marshall W.F."/>
            <person name="Sood P."/>
        </authorList>
    </citation>
    <scope>NUCLEOTIDE SEQUENCE [LARGE SCALE GENOMIC DNA]</scope>
    <source>
        <strain evidence="1">WM001</strain>
    </source>
</reference>
<keyword evidence="2" id="KW-1185">Reference proteome</keyword>
<organism evidence="1 2">
    <name type="scientific">Stentor coeruleus</name>
    <dbReference type="NCBI Taxonomy" id="5963"/>
    <lineage>
        <taxon>Eukaryota</taxon>
        <taxon>Sar</taxon>
        <taxon>Alveolata</taxon>
        <taxon>Ciliophora</taxon>
        <taxon>Postciliodesmatophora</taxon>
        <taxon>Heterotrichea</taxon>
        <taxon>Heterotrichida</taxon>
        <taxon>Stentoridae</taxon>
        <taxon>Stentor</taxon>
    </lineage>
</organism>
<dbReference type="AlphaFoldDB" id="A0A1R2BVY0"/>
<name>A0A1R2BVY0_9CILI</name>
<dbReference type="EMBL" id="MPUH01000400">
    <property type="protein sequence ID" value="OMJ80979.1"/>
    <property type="molecule type" value="Genomic_DNA"/>
</dbReference>
<comment type="caution">
    <text evidence="1">The sequence shown here is derived from an EMBL/GenBank/DDBJ whole genome shotgun (WGS) entry which is preliminary data.</text>
</comment>
<gene>
    <name evidence="1" type="ORF">SteCoe_18688</name>
</gene>
<sequence length="384" mass="43185">MYCTKRIIDSSSENKIVYLINYHILKANKGEGFAEDIRQLMRMFPDTEKLINSISIVLTHAPSRVKTQEFINTLKSLIKQNNYFNDLNDIINELCSKPNIVSVFRAPERNSDKNYMNDELRRSINVGIENSCFNKIEVRNSLSSKAIEAVECLIKCYENEIQAKMDIFTNSLIVKFKSETNLNTLAENESVLDKFVSDCNDLSIETFISSLRNLSEHFTGSRSIINEFKNLAIKIIFFSNYRRCESGQININSWLNKVLISRAELTNRIQIIKAEKEILKERIKSIAAGCAAGCATGVLVGGGTVVAANASLPVITTAIENVSVSLAAKGLVGIKAMVKMSEKLEKTQFGRLTGSERVTGYLKYIKDKISGDYESKYFSEFGDY</sequence>
<evidence type="ECO:0000313" key="2">
    <source>
        <dbReference type="Proteomes" id="UP000187209"/>
    </source>
</evidence>
<protein>
    <submittedName>
        <fullName evidence="1">Uncharacterized protein</fullName>
    </submittedName>
</protein>
<accession>A0A1R2BVY0</accession>
<evidence type="ECO:0000313" key="1">
    <source>
        <dbReference type="EMBL" id="OMJ80979.1"/>
    </source>
</evidence>
<proteinExistence type="predicted"/>
<dbReference type="Proteomes" id="UP000187209">
    <property type="component" value="Unassembled WGS sequence"/>
</dbReference>